<dbReference type="InterPro" id="IPR003593">
    <property type="entry name" value="AAA+_ATPase"/>
</dbReference>
<evidence type="ECO:0000256" key="6">
    <source>
        <dbReference type="ARBA" id="ARBA00022840"/>
    </source>
</evidence>
<dbReference type="OrthoDB" id="6500128at2759"/>
<feature type="transmembrane region" description="Helical" evidence="11">
    <location>
        <begin position="462"/>
        <end position="488"/>
    </location>
</feature>
<keyword evidence="7 11" id="KW-1133">Transmembrane helix</keyword>
<organism evidence="14 15">
    <name type="scientific">Cudoniella acicularis</name>
    <dbReference type="NCBI Taxonomy" id="354080"/>
    <lineage>
        <taxon>Eukaryota</taxon>
        <taxon>Fungi</taxon>
        <taxon>Dikarya</taxon>
        <taxon>Ascomycota</taxon>
        <taxon>Pezizomycotina</taxon>
        <taxon>Leotiomycetes</taxon>
        <taxon>Helotiales</taxon>
        <taxon>Tricladiaceae</taxon>
        <taxon>Cudoniella</taxon>
    </lineage>
</organism>
<dbReference type="Pfam" id="PF24357">
    <property type="entry name" value="TMD0_ABC"/>
    <property type="match status" value="1"/>
</dbReference>
<evidence type="ECO:0000256" key="9">
    <source>
        <dbReference type="ARBA" id="ARBA00023180"/>
    </source>
</evidence>
<feature type="transmembrane region" description="Helical" evidence="11">
    <location>
        <begin position="74"/>
        <end position="92"/>
    </location>
</feature>
<evidence type="ECO:0000256" key="5">
    <source>
        <dbReference type="ARBA" id="ARBA00022741"/>
    </source>
</evidence>
<feature type="transmembrane region" description="Helical" evidence="11">
    <location>
        <begin position="876"/>
        <end position="897"/>
    </location>
</feature>
<keyword evidence="8 11" id="KW-0472">Membrane</keyword>
<feature type="domain" description="ABC transporter" evidence="12">
    <location>
        <begin position="591"/>
        <end position="818"/>
    </location>
</feature>
<keyword evidence="6" id="KW-0067">ATP-binding</keyword>
<dbReference type="FunFam" id="1.20.1560.10:FF:000066">
    <property type="entry name" value="ABC multidrug transporter (Eurofung)"/>
    <property type="match status" value="1"/>
</dbReference>
<dbReference type="GO" id="GO:0016020">
    <property type="term" value="C:membrane"/>
    <property type="evidence" value="ECO:0007669"/>
    <property type="project" value="UniProtKB-SubCell"/>
</dbReference>
<dbReference type="InterPro" id="IPR056227">
    <property type="entry name" value="TMD0_ABC"/>
</dbReference>
<dbReference type="CDD" id="cd18580">
    <property type="entry name" value="ABC_6TM_ABCC_D2"/>
    <property type="match status" value="1"/>
</dbReference>
<dbReference type="PROSITE" id="PS50893">
    <property type="entry name" value="ABC_TRANSPORTER_2"/>
    <property type="match status" value="2"/>
</dbReference>
<dbReference type="GO" id="GO:0005524">
    <property type="term" value="F:ATP binding"/>
    <property type="evidence" value="ECO:0007669"/>
    <property type="project" value="UniProtKB-KW"/>
</dbReference>
<evidence type="ECO:0000256" key="1">
    <source>
        <dbReference type="ARBA" id="ARBA00004141"/>
    </source>
</evidence>
<dbReference type="GO" id="GO:0140359">
    <property type="term" value="F:ABC-type transporter activity"/>
    <property type="evidence" value="ECO:0007669"/>
    <property type="project" value="InterPro"/>
</dbReference>
<keyword evidence="4 11" id="KW-0812">Transmembrane</keyword>
<evidence type="ECO:0000256" key="2">
    <source>
        <dbReference type="ARBA" id="ARBA00009726"/>
    </source>
</evidence>
<dbReference type="SUPFAM" id="SSF90123">
    <property type="entry name" value="ABC transporter transmembrane region"/>
    <property type="match status" value="2"/>
</dbReference>
<reference evidence="14 15" key="1">
    <citation type="submission" date="2020-03" db="EMBL/GenBank/DDBJ databases">
        <title>Draft Genome Sequence of Cudoniella acicularis.</title>
        <authorList>
            <person name="Buettner E."/>
            <person name="Kellner H."/>
        </authorList>
    </citation>
    <scope>NUCLEOTIDE SEQUENCE [LARGE SCALE GENOMIC DNA]</scope>
    <source>
        <strain evidence="14 15">DSM 108380</strain>
    </source>
</reference>
<dbReference type="InterPro" id="IPR011527">
    <property type="entry name" value="ABC1_TM_dom"/>
</dbReference>
<evidence type="ECO:0000256" key="4">
    <source>
        <dbReference type="ARBA" id="ARBA00022692"/>
    </source>
</evidence>
<dbReference type="GO" id="GO:0016887">
    <property type="term" value="F:ATP hydrolysis activity"/>
    <property type="evidence" value="ECO:0007669"/>
    <property type="project" value="InterPro"/>
</dbReference>
<feature type="domain" description="ABC transmembrane type-1" evidence="13">
    <location>
        <begin position="877"/>
        <end position="1156"/>
    </location>
</feature>
<evidence type="ECO:0000256" key="3">
    <source>
        <dbReference type="ARBA" id="ARBA00022448"/>
    </source>
</evidence>
<dbReference type="InterPro" id="IPR003439">
    <property type="entry name" value="ABC_transporter-like_ATP-bd"/>
</dbReference>
<dbReference type="SUPFAM" id="SSF52540">
    <property type="entry name" value="P-loop containing nucleoside triphosphate hydrolases"/>
    <property type="match status" value="2"/>
</dbReference>
<keyword evidence="15" id="KW-1185">Reference proteome</keyword>
<evidence type="ECO:0000259" key="13">
    <source>
        <dbReference type="PROSITE" id="PS50929"/>
    </source>
</evidence>
<dbReference type="InterPro" id="IPR036640">
    <property type="entry name" value="ABC1_TM_sf"/>
</dbReference>
<dbReference type="Pfam" id="PF00664">
    <property type="entry name" value="ABC_membrane"/>
    <property type="match status" value="1"/>
</dbReference>
<keyword evidence="5" id="KW-0547">Nucleotide-binding</keyword>
<dbReference type="CDD" id="cd18579">
    <property type="entry name" value="ABC_6TM_ABCC_D1"/>
    <property type="match status" value="1"/>
</dbReference>
<keyword evidence="9" id="KW-0325">Glycoprotein</keyword>
<feature type="compositionally biased region" description="Polar residues" evidence="10">
    <location>
        <begin position="845"/>
        <end position="854"/>
    </location>
</feature>
<dbReference type="InterPro" id="IPR027417">
    <property type="entry name" value="P-loop_NTPase"/>
</dbReference>
<protein>
    <submittedName>
        <fullName evidence="14">Uncharacterized protein</fullName>
    </submittedName>
</protein>
<feature type="transmembrane region" description="Helical" evidence="11">
    <location>
        <begin position="104"/>
        <end position="125"/>
    </location>
</feature>
<evidence type="ECO:0000313" key="14">
    <source>
        <dbReference type="EMBL" id="KAF4637009.1"/>
    </source>
</evidence>
<dbReference type="SMART" id="SM00382">
    <property type="entry name" value="AAA"/>
    <property type="match status" value="2"/>
</dbReference>
<evidence type="ECO:0000259" key="12">
    <source>
        <dbReference type="PROSITE" id="PS50893"/>
    </source>
</evidence>
<dbReference type="Pfam" id="PF00005">
    <property type="entry name" value="ABC_tran"/>
    <property type="match status" value="2"/>
</dbReference>
<feature type="transmembrane region" description="Helical" evidence="11">
    <location>
        <begin position="201"/>
        <end position="218"/>
    </location>
</feature>
<keyword evidence="3" id="KW-0813">Transport</keyword>
<dbReference type="FunFam" id="1.20.1560.10:FF:000055">
    <property type="entry name" value="ABC multidrug transporter (Eurofung)"/>
    <property type="match status" value="1"/>
</dbReference>
<feature type="transmembrane region" description="Helical" evidence="11">
    <location>
        <begin position="1133"/>
        <end position="1154"/>
    </location>
</feature>
<evidence type="ECO:0000256" key="8">
    <source>
        <dbReference type="ARBA" id="ARBA00023136"/>
    </source>
</evidence>
<feature type="transmembrane region" description="Helical" evidence="11">
    <location>
        <begin position="1098"/>
        <end position="1121"/>
    </location>
</feature>
<feature type="transmembrane region" description="Helical" evidence="11">
    <location>
        <begin position="162"/>
        <end position="181"/>
    </location>
</feature>
<comment type="caution">
    <text evidence="14">The sequence shown here is derived from an EMBL/GenBank/DDBJ whole genome shotgun (WGS) entry which is preliminary data.</text>
</comment>
<feature type="transmembrane region" description="Helical" evidence="11">
    <location>
        <begin position="508"/>
        <end position="536"/>
    </location>
</feature>
<dbReference type="Proteomes" id="UP000566819">
    <property type="component" value="Unassembled WGS sequence"/>
</dbReference>
<dbReference type="CDD" id="cd03250">
    <property type="entry name" value="ABCC_MRP_domain1"/>
    <property type="match status" value="1"/>
</dbReference>
<dbReference type="FunFam" id="3.40.50.300:FF:001854">
    <property type="entry name" value="ABC multidrug transporter (Eurofung)"/>
    <property type="match status" value="1"/>
</dbReference>
<evidence type="ECO:0000313" key="15">
    <source>
        <dbReference type="Proteomes" id="UP000566819"/>
    </source>
</evidence>
<feature type="domain" description="ABC transporter" evidence="12">
    <location>
        <begin position="1132"/>
        <end position="1379"/>
    </location>
</feature>
<feature type="domain" description="ABC transmembrane type-1" evidence="13">
    <location>
        <begin position="203"/>
        <end position="528"/>
    </location>
</feature>
<dbReference type="InterPro" id="IPR044746">
    <property type="entry name" value="ABCC_6TM_D1"/>
</dbReference>
<dbReference type="PROSITE" id="PS50929">
    <property type="entry name" value="ABC_TM1F"/>
    <property type="match status" value="2"/>
</dbReference>
<name>A0A8H4RVZ8_9HELO</name>
<feature type="transmembrane region" description="Helical" evidence="11">
    <location>
        <begin position="917"/>
        <end position="941"/>
    </location>
</feature>
<dbReference type="EMBL" id="JAAMPI010000039">
    <property type="protein sequence ID" value="KAF4637009.1"/>
    <property type="molecule type" value="Genomic_DNA"/>
</dbReference>
<sequence>MEQYHPNASWCPAAMDNSFGPSVINCRGNFDFTLVFEESILSIVPSTFLFIAGPLRLVELYGGPKKVRHGSFQFLKLANALIYFALQVYLLINWTRPTTLRTQLSVVAAFLSVFDAVSIGMLSFYDHTHSVRPSAILQIYLSTSLLFDIARARTLWLAGINFILAKVFTAGVIAKALLLCLEMREKRNNLNPPYRNLVREATSGFANLRIFWWLVWLLKTGARKIISLNDLDAAEEEFHSERLQTQLQSSWDQDSPKSQSVSNAGYAMIGAYFLVFFSAAISTGHYSYETLRVATKIRGGLITLIYLKSQDLHITFVNESAASTLMSVDVERIAQSLQFLHQLWATPIELVLAVWLLERQLGVACIMPVILALGTRFKPVVRISEANYTFSGCSAVPMFLSSRIRRSQGIWLAAIQSRLNSTATMLGSIKGLKMVGLENYMLSFIQRMRIDEIKDSLQYRKLLVSSIVLSEVTNTLAPVVTFALFTILAKVRNQQVLLTAQAFTSLTIMSLIGTPLLIFVQIVPQIISAVTCFARIQEFLTSESRQDSRFFLETSPATNHLSSQALCEFPQLAEVELAEFKVNKVEDNTAISILNGSFGWTKSQTVVKDVNFKIQKGSTAMIIGPVGSGKSTLVKALLGETRLTNGVVSISSPDIAFCDQKPWLVNGTLRENIIGISEFDEAWYNTVVEACALSKDIHDLPGGDGSILGSNGESLSGGQKHRVAIARAVYSRKNIAIFDDVLSGLDAATEEHVITHVFGHRGLLRKLRTTVVFVTHKVHRMEFADHIIALGISGTITEQGSFSQLKSSGGYVTQILHDKRDIEKEQIEKESMPSTKGNVEPPSETVDTMAQGGSNRQSGDLAVYKYYFQASSWKNVVFASSMAVASAFCVVFSTFWLQKWVKHNANASNDNGFYLGVYVLLGVAAMVSLWLFCRHFILIMVPRSGRKLHERILLSTLRAPLSFFTTTDTGNIINRFSQDMQLIDSELESMGINTLEGLVTLVMRLIIVCISATYIAAVIPFGLATVYLIQRYYLRTSRQLRLLDIEAKAPLYSQFLETLGGLATIRAFGWEASMQQRNHTLLDASQKPFYLLACIQRWLTFALDILTAFLALLVVIFAITVRDSTSGGKVGVALINIVSANQALTMLIICWTGLETSIGAVSRIRDYSEQTPSELRPSVEPLPNGDGKSSLILCLLQMLHLEAGTITIDGINLSTTSIQDVRSRITTVGQDPIFIEGTLRLNMDPKMSQPDDTIIKALTNVQLWDLIRDRGGLDARCTDVHFSRGQQQLFCLARAIVSNSKILLFDEATSSMDTETNKIVQKLIRSEFKEHTVISVEHNLDNILDYDKVALFDTGNLVEFDAPVERDEICIRVAHNYLAKHLNTVVCEVSSAFTLGGNGHRQEERTLVCSDSVGSFCELFAVSVQIEHNQNLEIVRATVSKMEGV</sequence>
<proteinExistence type="inferred from homology"/>
<evidence type="ECO:0000256" key="11">
    <source>
        <dbReference type="SAM" id="Phobius"/>
    </source>
</evidence>
<evidence type="ECO:0000256" key="7">
    <source>
        <dbReference type="ARBA" id="ARBA00022989"/>
    </source>
</evidence>
<gene>
    <name evidence="14" type="ORF">G7Y89_g1078</name>
</gene>
<comment type="similarity">
    <text evidence="2">Belongs to the ABC transporter superfamily. ABCC family. Conjugate transporter (TC 3.A.1.208) subfamily.</text>
</comment>
<dbReference type="InterPro" id="IPR044726">
    <property type="entry name" value="ABCC_6TM_D2"/>
</dbReference>
<feature type="transmembrane region" description="Helical" evidence="11">
    <location>
        <begin position="264"/>
        <end position="288"/>
    </location>
</feature>
<dbReference type="Gene3D" id="1.20.1560.10">
    <property type="entry name" value="ABC transporter type 1, transmembrane domain"/>
    <property type="match status" value="2"/>
</dbReference>
<comment type="subcellular location">
    <subcellularLocation>
        <location evidence="1">Membrane</location>
        <topology evidence="1">Multi-pass membrane protein</topology>
    </subcellularLocation>
</comment>
<feature type="region of interest" description="Disordered" evidence="10">
    <location>
        <begin position="828"/>
        <end position="854"/>
    </location>
</feature>
<feature type="transmembrane region" description="Helical" evidence="11">
    <location>
        <begin position="1005"/>
        <end position="1029"/>
    </location>
</feature>
<dbReference type="InterPro" id="IPR050173">
    <property type="entry name" value="ABC_transporter_C-like"/>
</dbReference>
<dbReference type="PANTHER" id="PTHR24223:SF399">
    <property type="entry name" value="ABC TRANSPORTER ATNG"/>
    <property type="match status" value="1"/>
</dbReference>
<accession>A0A8H4RVZ8</accession>
<dbReference type="Gene3D" id="3.40.50.300">
    <property type="entry name" value="P-loop containing nucleotide triphosphate hydrolases"/>
    <property type="match status" value="2"/>
</dbReference>
<evidence type="ECO:0000256" key="10">
    <source>
        <dbReference type="SAM" id="MobiDB-lite"/>
    </source>
</evidence>
<dbReference type="PANTHER" id="PTHR24223">
    <property type="entry name" value="ATP-BINDING CASSETTE SUB-FAMILY C"/>
    <property type="match status" value="1"/>
</dbReference>
<feature type="transmembrane region" description="Helical" evidence="11">
    <location>
        <begin position="40"/>
        <end position="62"/>
    </location>
</feature>